<feature type="signal peptide" evidence="2">
    <location>
        <begin position="1"/>
        <end position="24"/>
    </location>
</feature>
<dbReference type="PANTHER" id="PTHR34606:SF4">
    <property type="entry name" value="OUTER MEMBRANE LIPOPROTEIN DOLP"/>
    <property type="match status" value="1"/>
</dbReference>
<feature type="domain" description="BON" evidence="3">
    <location>
        <begin position="123"/>
        <end position="190"/>
    </location>
</feature>
<comment type="caution">
    <text evidence="4">The sequence shown here is derived from an EMBL/GenBank/DDBJ whole genome shotgun (WGS) entry which is preliminary data.</text>
</comment>
<dbReference type="AlphaFoldDB" id="A0A4Y8UIX6"/>
<dbReference type="EMBL" id="SPIA01000002">
    <property type="protein sequence ID" value="TFH67669.1"/>
    <property type="molecule type" value="Genomic_DNA"/>
</dbReference>
<gene>
    <name evidence="4" type="ORF">E3W66_05280</name>
</gene>
<dbReference type="InterPro" id="IPR007055">
    <property type="entry name" value="BON_dom"/>
</dbReference>
<keyword evidence="5" id="KW-1185">Reference proteome</keyword>
<dbReference type="InterPro" id="IPR014004">
    <property type="entry name" value="Transpt-assoc_nodulatn_dom_bac"/>
</dbReference>
<dbReference type="PROSITE" id="PS50914">
    <property type="entry name" value="BON"/>
    <property type="match status" value="2"/>
</dbReference>
<evidence type="ECO:0000259" key="3">
    <source>
        <dbReference type="PROSITE" id="PS50914"/>
    </source>
</evidence>
<dbReference type="OrthoDB" id="9783990at2"/>
<evidence type="ECO:0000256" key="2">
    <source>
        <dbReference type="SAM" id="SignalP"/>
    </source>
</evidence>
<evidence type="ECO:0000256" key="1">
    <source>
        <dbReference type="ARBA" id="ARBA00022729"/>
    </source>
</evidence>
<feature type="chain" id="PRO_5021247386" evidence="2">
    <location>
        <begin position="25"/>
        <end position="191"/>
    </location>
</feature>
<name>A0A4Y8UIX6_9GAMM</name>
<dbReference type="Pfam" id="PF04972">
    <property type="entry name" value="BON"/>
    <property type="match status" value="2"/>
</dbReference>
<sequence length="191" mass="20387">MINTLKLLALVLLLNVAGCTTVLTTIVDEPISADPTEPPLGTGLNDLKIATYIGVNINKADPILNEAHINVHAYNGVILLTGEVQSAELRRKAGEVANAFSGVRQVYNELVVAANSSVVSRANDSLIASQVRTKLLFHEQIESSKIDVIVENNTVFLMGLVTRNTADLAATVAANSRGVERVVRAFEIAAE</sequence>
<dbReference type="Gene3D" id="3.30.1340.30">
    <property type="match status" value="1"/>
</dbReference>
<dbReference type="InterPro" id="IPR051686">
    <property type="entry name" value="Lipoprotein_DolP"/>
</dbReference>
<reference evidence="4 5" key="1">
    <citation type="submission" date="2019-03" db="EMBL/GenBank/DDBJ databases">
        <title>Draft genome of Gammaproteobacteria bacterium LSUCC0057, a member of the SAR92 clade.</title>
        <authorList>
            <person name="Lanclos V.C."/>
            <person name="Doiron C."/>
            <person name="Henson M.W."/>
            <person name="Thrash J.C."/>
        </authorList>
    </citation>
    <scope>NUCLEOTIDE SEQUENCE [LARGE SCALE GENOMIC DNA]</scope>
    <source>
        <strain evidence="4 5">LSUCC0057</strain>
    </source>
</reference>
<dbReference type="Proteomes" id="UP000298133">
    <property type="component" value="Unassembled WGS sequence"/>
</dbReference>
<evidence type="ECO:0000313" key="5">
    <source>
        <dbReference type="Proteomes" id="UP000298133"/>
    </source>
</evidence>
<proteinExistence type="predicted"/>
<dbReference type="SMART" id="SM00749">
    <property type="entry name" value="BON"/>
    <property type="match status" value="2"/>
</dbReference>
<organism evidence="4 5">
    <name type="scientific">Gammaproteobacteria bacterium LSUCC0057</name>
    <dbReference type="NCBI Taxonomy" id="2559237"/>
    <lineage>
        <taxon>Bacteria</taxon>
        <taxon>Pseudomonadati</taxon>
        <taxon>Pseudomonadota</taxon>
        <taxon>Gammaproteobacteria</taxon>
        <taxon>Cellvibrionales</taxon>
        <taxon>Porticoccaceae</taxon>
        <taxon>SAR92 clade</taxon>
    </lineage>
</organism>
<feature type="domain" description="BON" evidence="3">
    <location>
        <begin position="45"/>
        <end position="114"/>
    </location>
</feature>
<dbReference type="PANTHER" id="PTHR34606">
    <property type="entry name" value="BON DOMAIN-CONTAINING PROTEIN"/>
    <property type="match status" value="1"/>
</dbReference>
<keyword evidence="1 2" id="KW-0732">Signal</keyword>
<protein>
    <submittedName>
        <fullName evidence="4">BON domain-containing protein</fullName>
    </submittedName>
</protein>
<accession>A0A4Y8UIX6</accession>
<evidence type="ECO:0000313" key="4">
    <source>
        <dbReference type="EMBL" id="TFH67669.1"/>
    </source>
</evidence>